<comment type="catalytic activity">
    <reaction evidence="14 15">
        <text>FMN + ATP + H(+) = FAD + diphosphate</text>
        <dbReference type="Rhea" id="RHEA:17237"/>
        <dbReference type="ChEBI" id="CHEBI:15378"/>
        <dbReference type="ChEBI" id="CHEBI:30616"/>
        <dbReference type="ChEBI" id="CHEBI:33019"/>
        <dbReference type="ChEBI" id="CHEBI:57692"/>
        <dbReference type="ChEBI" id="CHEBI:58210"/>
        <dbReference type="EC" id="2.7.7.2"/>
    </reaction>
</comment>
<dbReference type="SMART" id="SM00904">
    <property type="entry name" value="Flavokinase"/>
    <property type="match status" value="1"/>
</dbReference>
<dbReference type="InterPro" id="IPR002606">
    <property type="entry name" value="Riboflavin_kinase_bac"/>
</dbReference>
<protein>
    <recommendedName>
        <fullName evidence="15">Riboflavin biosynthesis protein</fullName>
    </recommendedName>
    <domain>
        <recommendedName>
            <fullName evidence="15">Riboflavin kinase</fullName>
            <ecNumber evidence="15">2.7.1.26</ecNumber>
        </recommendedName>
        <alternativeName>
            <fullName evidence="15">Flavokinase</fullName>
        </alternativeName>
    </domain>
    <domain>
        <recommendedName>
            <fullName evidence="15">FMN adenylyltransferase</fullName>
            <ecNumber evidence="15">2.7.7.2</ecNumber>
        </recommendedName>
        <alternativeName>
            <fullName evidence="15">FAD pyrophosphorylase</fullName>
        </alternativeName>
        <alternativeName>
            <fullName evidence="15">FAD synthase</fullName>
        </alternativeName>
    </domain>
</protein>
<dbReference type="UniPathway" id="UPA00277">
    <property type="reaction ID" value="UER00407"/>
</dbReference>
<evidence type="ECO:0000256" key="7">
    <source>
        <dbReference type="ARBA" id="ARBA00022695"/>
    </source>
</evidence>
<organism evidence="17 18">
    <name type="scientific">Chlamydia serpentis</name>
    <dbReference type="NCBI Taxonomy" id="1967782"/>
    <lineage>
        <taxon>Bacteria</taxon>
        <taxon>Pseudomonadati</taxon>
        <taxon>Chlamydiota</taxon>
        <taxon>Chlamydiia</taxon>
        <taxon>Chlamydiales</taxon>
        <taxon>Chlamydiaceae</taxon>
        <taxon>Chlamydia/Chlamydophila group</taxon>
        <taxon>Chlamydia</taxon>
    </lineage>
</organism>
<evidence type="ECO:0000256" key="9">
    <source>
        <dbReference type="ARBA" id="ARBA00022777"/>
    </source>
</evidence>
<dbReference type="Pfam" id="PF06574">
    <property type="entry name" value="FAD_syn"/>
    <property type="match status" value="1"/>
</dbReference>
<evidence type="ECO:0000256" key="3">
    <source>
        <dbReference type="ARBA" id="ARBA00005201"/>
    </source>
</evidence>
<evidence type="ECO:0000256" key="13">
    <source>
        <dbReference type="ARBA" id="ARBA00047880"/>
    </source>
</evidence>
<feature type="domain" description="Riboflavin kinase" evidence="16">
    <location>
        <begin position="174"/>
        <end position="296"/>
    </location>
</feature>
<dbReference type="GO" id="GO:0008531">
    <property type="term" value="F:riboflavin kinase activity"/>
    <property type="evidence" value="ECO:0007669"/>
    <property type="project" value="UniProtKB-UniRule"/>
</dbReference>
<accession>A0A2R8FAP3</accession>
<keyword evidence="12" id="KW-0511">Multifunctional enzyme</keyword>
<dbReference type="InterPro" id="IPR015864">
    <property type="entry name" value="FAD_synthase"/>
</dbReference>
<dbReference type="Gene3D" id="3.40.50.620">
    <property type="entry name" value="HUPs"/>
    <property type="match status" value="1"/>
</dbReference>
<evidence type="ECO:0000256" key="8">
    <source>
        <dbReference type="ARBA" id="ARBA00022741"/>
    </source>
</evidence>
<dbReference type="Proteomes" id="UP000244926">
    <property type="component" value="Chromosome I"/>
</dbReference>
<dbReference type="EMBL" id="LT993738">
    <property type="protein sequence ID" value="SPN73464.1"/>
    <property type="molecule type" value="Genomic_DNA"/>
</dbReference>
<evidence type="ECO:0000256" key="11">
    <source>
        <dbReference type="ARBA" id="ARBA00022840"/>
    </source>
</evidence>
<dbReference type="SUPFAM" id="SSF52374">
    <property type="entry name" value="Nucleotidylyl transferase"/>
    <property type="match status" value="1"/>
</dbReference>
<dbReference type="AlphaFoldDB" id="A0A2R8FAP3"/>
<reference evidence="18" key="1">
    <citation type="submission" date="2017-11" db="EMBL/GenBank/DDBJ databases">
        <authorList>
            <person name="Seth-Smith MB H."/>
        </authorList>
    </citation>
    <scope>NUCLEOTIDE SEQUENCE [LARGE SCALE GENOMIC DNA]</scope>
</reference>
<evidence type="ECO:0000256" key="14">
    <source>
        <dbReference type="ARBA" id="ARBA00049494"/>
    </source>
</evidence>
<keyword evidence="10 15" id="KW-0274">FAD</keyword>
<keyword evidence="5 15" id="KW-0288">FMN</keyword>
<evidence type="ECO:0000256" key="12">
    <source>
        <dbReference type="ARBA" id="ARBA00023268"/>
    </source>
</evidence>
<comment type="catalytic activity">
    <reaction evidence="13 15">
        <text>riboflavin + ATP = FMN + ADP + H(+)</text>
        <dbReference type="Rhea" id="RHEA:14357"/>
        <dbReference type="ChEBI" id="CHEBI:15378"/>
        <dbReference type="ChEBI" id="CHEBI:30616"/>
        <dbReference type="ChEBI" id="CHEBI:57986"/>
        <dbReference type="ChEBI" id="CHEBI:58210"/>
        <dbReference type="ChEBI" id="CHEBI:456216"/>
        <dbReference type="EC" id="2.7.1.26"/>
    </reaction>
</comment>
<evidence type="ECO:0000256" key="5">
    <source>
        <dbReference type="ARBA" id="ARBA00022643"/>
    </source>
</evidence>
<keyword evidence="7 15" id="KW-0548">Nucleotidyltransferase</keyword>
<keyword evidence="11 15" id="KW-0067">ATP-binding</keyword>
<dbReference type="GO" id="GO:0009398">
    <property type="term" value="P:FMN biosynthetic process"/>
    <property type="evidence" value="ECO:0007669"/>
    <property type="project" value="UniProtKB-UniRule"/>
</dbReference>
<comment type="pathway">
    <text evidence="3 15">Cofactor biosynthesis; FMN biosynthesis; FMN from riboflavin (ATP route): step 1/1.</text>
</comment>
<evidence type="ECO:0000256" key="10">
    <source>
        <dbReference type="ARBA" id="ARBA00022827"/>
    </source>
</evidence>
<keyword evidence="9 15" id="KW-0418">Kinase</keyword>
<evidence type="ECO:0000256" key="6">
    <source>
        <dbReference type="ARBA" id="ARBA00022679"/>
    </source>
</evidence>
<gene>
    <name evidence="17" type="primary">ribF</name>
    <name evidence="17" type="ORF">C10C_0291</name>
</gene>
<keyword evidence="18" id="KW-1185">Reference proteome</keyword>
<dbReference type="NCBIfam" id="NF004162">
    <property type="entry name" value="PRK05627.1-5"/>
    <property type="match status" value="1"/>
</dbReference>
<comment type="function">
    <text evidence="1">Catalyzes the phosphorylation of riboflavin to FMN followed by the adenylation of FMN to FAD.</text>
</comment>
<dbReference type="PANTHER" id="PTHR22749:SF6">
    <property type="entry name" value="RIBOFLAVIN KINASE"/>
    <property type="match status" value="1"/>
</dbReference>
<dbReference type="GO" id="GO:0006747">
    <property type="term" value="P:FAD biosynthetic process"/>
    <property type="evidence" value="ECO:0007669"/>
    <property type="project" value="UniProtKB-UniRule"/>
</dbReference>
<evidence type="ECO:0000256" key="4">
    <source>
        <dbReference type="ARBA" id="ARBA00022630"/>
    </source>
</evidence>
<dbReference type="NCBIfam" id="TIGR00083">
    <property type="entry name" value="ribF"/>
    <property type="match status" value="1"/>
</dbReference>
<dbReference type="InterPro" id="IPR023465">
    <property type="entry name" value="Riboflavin_kinase_dom_sf"/>
</dbReference>
<dbReference type="GO" id="GO:0003919">
    <property type="term" value="F:FMN adenylyltransferase activity"/>
    <property type="evidence" value="ECO:0007669"/>
    <property type="project" value="UniProtKB-UniRule"/>
</dbReference>
<sequence>MEIAYSLASSFSIDSVTVGFFDGCHLGHSKLLSVLTSYPGSSGIITFDTHPQKVLSLAPIKLINTTDERLNLLQMVPVDWLGVLTFDENFAHQSAKEFISLLYDSLKCKRLILGYDSCIGKEKQNDTHVLRSLGKSFDIEIIRVPPYHIGEVVVSSKVIRQFLIEGNLELAKRFLGRPYKLSGIITKGSGIGSTLGFPTINLRVEESLLPFGVYACEVLYEGTIRLGIMNLGTAPTFGRESLCLEAHIFSFSQNLYGEKVSIIPRKFLRKEQKFQSQEALTKAIEQDILHAQNFFNYEERG</sequence>
<dbReference type="InterPro" id="IPR023468">
    <property type="entry name" value="Riboflavin_kinase"/>
</dbReference>
<dbReference type="PANTHER" id="PTHR22749">
    <property type="entry name" value="RIBOFLAVIN KINASE/FMN ADENYLYLTRANSFERASE"/>
    <property type="match status" value="1"/>
</dbReference>
<dbReference type="EC" id="2.7.1.26" evidence="15"/>
<dbReference type="Pfam" id="PF01687">
    <property type="entry name" value="Flavokinase"/>
    <property type="match status" value="1"/>
</dbReference>
<keyword evidence="8 15" id="KW-0547">Nucleotide-binding</keyword>
<keyword evidence="6 15" id="KW-0808">Transferase</keyword>
<dbReference type="InterPro" id="IPR014729">
    <property type="entry name" value="Rossmann-like_a/b/a_fold"/>
</dbReference>
<evidence type="ECO:0000256" key="2">
    <source>
        <dbReference type="ARBA" id="ARBA00004726"/>
    </source>
</evidence>
<dbReference type="OrthoDB" id="9803667at2"/>
<dbReference type="GO" id="GO:0005524">
    <property type="term" value="F:ATP binding"/>
    <property type="evidence" value="ECO:0007669"/>
    <property type="project" value="UniProtKB-UniRule"/>
</dbReference>
<dbReference type="RefSeq" id="WP_108896429.1">
    <property type="nucleotide sequence ID" value="NZ_LT993738.1"/>
</dbReference>
<dbReference type="PIRSF" id="PIRSF004491">
    <property type="entry name" value="FAD_Synth"/>
    <property type="match status" value="1"/>
</dbReference>
<comment type="similarity">
    <text evidence="15">Belongs to the ribF family.</text>
</comment>
<evidence type="ECO:0000256" key="1">
    <source>
        <dbReference type="ARBA" id="ARBA00002121"/>
    </source>
</evidence>
<dbReference type="InterPro" id="IPR015865">
    <property type="entry name" value="Riboflavin_kinase_bac/euk"/>
</dbReference>
<dbReference type="UniPathway" id="UPA00276">
    <property type="reaction ID" value="UER00406"/>
</dbReference>
<dbReference type="Gene3D" id="2.40.30.30">
    <property type="entry name" value="Riboflavin kinase-like"/>
    <property type="match status" value="1"/>
</dbReference>
<dbReference type="CDD" id="cd02064">
    <property type="entry name" value="FAD_synthetase_N"/>
    <property type="match status" value="1"/>
</dbReference>
<dbReference type="KEGG" id="csee:C10C_0291"/>
<dbReference type="SUPFAM" id="SSF82114">
    <property type="entry name" value="Riboflavin kinase-like"/>
    <property type="match status" value="1"/>
</dbReference>
<comment type="pathway">
    <text evidence="2 15">Cofactor biosynthesis; FAD biosynthesis; FAD from FMN: step 1/1.</text>
</comment>
<dbReference type="EC" id="2.7.7.2" evidence="15"/>
<proteinExistence type="inferred from homology"/>
<keyword evidence="4 15" id="KW-0285">Flavoprotein</keyword>
<evidence type="ECO:0000256" key="15">
    <source>
        <dbReference type="PIRNR" id="PIRNR004491"/>
    </source>
</evidence>
<dbReference type="GO" id="GO:0009231">
    <property type="term" value="P:riboflavin biosynthetic process"/>
    <property type="evidence" value="ECO:0007669"/>
    <property type="project" value="InterPro"/>
</dbReference>
<evidence type="ECO:0000313" key="17">
    <source>
        <dbReference type="EMBL" id="SPN73464.1"/>
    </source>
</evidence>
<evidence type="ECO:0000313" key="18">
    <source>
        <dbReference type="Proteomes" id="UP000244926"/>
    </source>
</evidence>
<name>A0A2R8FAP3_9CHLA</name>
<evidence type="ECO:0000259" key="16">
    <source>
        <dbReference type="SMART" id="SM00904"/>
    </source>
</evidence>